<dbReference type="GO" id="GO:0016787">
    <property type="term" value="F:hydrolase activity"/>
    <property type="evidence" value="ECO:0007669"/>
    <property type="project" value="UniProtKB-KW"/>
</dbReference>
<evidence type="ECO:0000313" key="6">
    <source>
        <dbReference type="Proteomes" id="UP000256253"/>
    </source>
</evidence>
<name>A0A3D9UV16_9MICO</name>
<keyword evidence="4" id="KW-0865">Zymogen</keyword>
<keyword evidence="3 5" id="KW-0378">Hydrolase</keyword>
<comment type="similarity">
    <text evidence="1">Belongs to the gamma-glutamyltransferase family.</text>
</comment>
<keyword evidence="6" id="KW-1185">Reference proteome</keyword>
<keyword evidence="2" id="KW-0808">Transferase</keyword>
<dbReference type="SUPFAM" id="SSF56235">
    <property type="entry name" value="N-terminal nucleophile aminohydrolases (Ntn hydrolases)"/>
    <property type="match status" value="1"/>
</dbReference>
<dbReference type="GO" id="GO:0016740">
    <property type="term" value="F:transferase activity"/>
    <property type="evidence" value="ECO:0007669"/>
    <property type="project" value="UniProtKB-KW"/>
</dbReference>
<comment type="caution">
    <text evidence="5">The sequence shown here is derived from an EMBL/GenBank/DDBJ whole genome shotgun (WGS) entry which is preliminary data.</text>
</comment>
<dbReference type="OrthoDB" id="9781342at2"/>
<evidence type="ECO:0000256" key="2">
    <source>
        <dbReference type="ARBA" id="ARBA00022679"/>
    </source>
</evidence>
<gene>
    <name evidence="5" type="ORF">DFJ65_2881</name>
</gene>
<evidence type="ECO:0000256" key="4">
    <source>
        <dbReference type="ARBA" id="ARBA00023145"/>
    </source>
</evidence>
<evidence type="ECO:0000313" key="5">
    <source>
        <dbReference type="EMBL" id="REF31800.1"/>
    </source>
</evidence>
<dbReference type="EMBL" id="QTUA01000001">
    <property type="protein sequence ID" value="REF31800.1"/>
    <property type="molecule type" value="Genomic_DNA"/>
</dbReference>
<dbReference type="InterPro" id="IPR029055">
    <property type="entry name" value="Ntn_hydrolases_N"/>
</dbReference>
<reference evidence="5 6" key="1">
    <citation type="submission" date="2018-08" db="EMBL/GenBank/DDBJ databases">
        <title>Sequencing the genomes of 1000 actinobacteria strains.</title>
        <authorList>
            <person name="Klenk H.-P."/>
        </authorList>
    </citation>
    <scope>NUCLEOTIDE SEQUENCE [LARGE SCALE GENOMIC DNA]</scope>
    <source>
        <strain evidence="5 6">DSM 22967</strain>
    </source>
</reference>
<proteinExistence type="inferred from homology"/>
<dbReference type="Proteomes" id="UP000256253">
    <property type="component" value="Unassembled WGS sequence"/>
</dbReference>
<dbReference type="PANTHER" id="PTHR43199:SF1">
    <property type="entry name" value="GLUTATHIONE HYDROLASE PROENZYME"/>
    <property type="match status" value="1"/>
</dbReference>
<accession>A0A3D9UV16</accession>
<dbReference type="RefSeq" id="WP_115923589.1">
    <property type="nucleotide sequence ID" value="NZ_QTUA01000001.1"/>
</dbReference>
<dbReference type="InterPro" id="IPR051792">
    <property type="entry name" value="GGT_bact"/>
</dbReference>
<organism evidence="5 6">
    <name type="scientific">Calidifontibacter indicus</name>
    <dbReference type="NCBI Taxonomy" id="419650"/>
    <lineage>
        <taxon>Bacteria</taxon>
        <taxon>Bacillati</taxon>
        <taxon>Actinomycetota</taxon>
        <taxon>Actinomycetes</taxon>
        <taxon>Micrococcales</taxon>
        <taxon>Dermacoccaceae</taxon>
        <taxon>Calidifontibacter</taxon>
    </lineage>
</organism>
<protein>
    <submittedName>
        <fullName evidence="5">Gamma-glutamyltranspeptidase/glutathione hydrolase</fullName>
    </submittedName>
</protein>
<sequence length="514" mass="53124">MAEDELFRGHGGAVAAPNALAAQAGLDLIHLGGNAVDAAIASMLATYVSEPGIVSALASAFVNVWPADGDPAVVDGNCEMPGRGLPSERFGGGLREVHLEYGGGITIYAGAGSAATPGAFKAFEESHARYGRASWADITAPAIDIARRGFRLGAAAASYIELTGEGLYSFDPETRAAHFDGDRPVAVGQLLTNVPLADSLQALNDEGFDLLYGGELGARVADHVLGQGGLITLDDLRAYRATVRPATVDRVGAWRLATNPPPSIGGPVLATMLRLLQRRGTDARTILQVQREVLTYRAAHLDAAADLEAAGADLLRTLEQNELTSLPTSQDTAHVSTVDSHGNACALTSSAGYSSGVTVPGTGLVLNNCLGEPELNRRGLHAVAPGTRLASNMAPTTGRADDGAMLAIGSPGADRITTALMQVLTAHCLEGAALQDAINAPRAHIGVDFATRDISIETEPDEALEAAARQMDAPVRTHSRHAMYFGGVGAAKRKADGDLEAAADPRRASATAIG</sequence>
<dbReference type="PANTHER" id="PTHR43199">
    <property type="entry name" value="GLUTATHIONE HYDROLASE"/>
    <property type="match status" value="1"/>
</dbReference>
<dbReference type="PRINTS" id="PR01210">
    <property type="entry name" value="GGTRANSPTASE"/>
</dbReference>
<dbReference type="InterPro" id="IPR043137">
    <property type="entry name" value="GGT_ssub_C"/>
</dbReference>
<dbReference type="AlphaFoldDB" id="A0A3D9UV16"/>
<evidence type="ECO:0000256" key="1">
    <source>
        <dbReference type="ARBA" id="ARBA00009381"/>
    </source>
</evidence>
<evidence type="ECO:0000256" key="3">
    <source>
        <dbReference type="ARBA" id="ARBA00022801"/>
    </source>
</evidence>
<dbReference type="Pfam" id="PF01019">
    <property type="entry name" value="G_glu_transpept"/>
    <property type="match status" value="2"/>
</dbReference>
<dbReference type="Gene3D" id="3.60.20.40">
    <property type="match status" value="1"/>
</dbReference>